<feature type="transmembrane region" description="Helical" evidence="6">
    <location>
        <begin position="63"/>
        <end position="82"/>
    </location>
</feature>
<feature type="transmembrane region" description="Helical" evidence="6">
    <location>
        <begin position="12"/>
        <end position="32"/>
    </location>
</feature>
<dbReference type="EMBL" id="JBHRUG010000003">
    <property type="protein sequence ID" value="MFC3282499.1"/>
    <property type="molecule type" value="Genomic_DNA"/>
</dbReference>
<evidence type="ECO:0000256" key="5">
    <source>
        <dbReference type="ARBA" id="ARBA00023136"/>
    </source>
</evidence>
<accession>A0ABV7LK35</accession>
<evidence type="ECO:0000313" key="7">
    <source>
        <dbReference type="EMBL" id="MFC3282499.1"/>
    </source>
</evidence>
<dbReference type="Pfam" id="PF02653">
    <property type="entry name" value="BPD_transp_2"/>
    <property type="match status" value="1"/>
</dbReference>
<dbReference type="Proteomes" id="UP001595579">
    <property type="component" value="Unassembled WGS sequence"/>
</dbReference>
<feature type="transmembrane region" description="Helical" evidence="6">
    <location>
        <begin position="282"/>
        <end position="300"/>
    </location>
</feature>
<feature type="transmembrane region" description="Helical" evidence="6">
    <location>
        <begin position="208"/>
        <end position="228"/>
    </location>
</feature>
<comment type="caution">
    <text evidence="7">The sequence shown here is derived from an EMBL/GenBank/DDBJ whole genome shotgun (WGS) entry which is preliminary data.</text>
</comment>
<keyword evidence="5 6" id="KW-0472">Membrane</keyword>
<feature type="transmembrane region" description="Helical" evidence="6">
    <location>
        <begin position="88"/>
        <end position="110"/>
    </location>
</feature>
<gene>
    <name evidence="7" type="ORF">ACFOEV_02595</name>
</gene>
<dbReference type="InterPro" id="IPR001851">
    <property type="entry name" value="ABC_transp_permease"/>
</dbReference>
<dbReference type="RefSeq" id="WP_386771316.1">
    <property type="nucleotide sequence ID" value="NZ_JBHRUG010000003.1"/>
</dbReference>
<feature type="transmembrane region" description="Helical" evidence="6">
    <location>
        <begin position="117"/>
        <end position="137"/>
    </location>
</feature>
<evidence type="ECO:0000256" key="3">
    <source>
        <dbReference type="ARBA" id="ARBA00022692"/>
    </source>
</evidence>
<name>A0ABV7LK35_9GAMM</name>
<dbReference type="InterPro" id="IPR043428">
    <property type="entry name" value="LivM-like"/>
</dbReference>
<dbReference type="CDD" id="cd06581">
    <property type="entry name" value="TM_PBP1_LivM_like"/>
    <property type="match status" value="1"/>
</dbReference>
<evidence type="ECO:0000313" key="8">
    <source>
        <dbReference type="Proteomes" id="UP001595579"/>
    </source>
</evidence>
<evidence type="ECO:0000256" key="2">
    <source>
        <dbReference type="ARBA" id="ARBA00022475"/>
    </source>
</evidence>
<sequence>MASERTIRRNQIAGLVAIILGAGGLAILPAFIDPYSLRIVTGVLMWAGLACAWNIVGGYAGYISFGHSAFFGIGAYVTAILMQRGVGLPFLVTLPLGVVAAILVAAAIGGPTMRLRGAYFAIATWAFAEMLMQLATILDITGGTGGLSLPVYLNEFFFYYTMFVVALTTYIGIWYLLEHTRFGYRLKALRDHETAAEAMGIHTTRVKVQAFALSAGITSLFGSIYAYWVTFIDPRSVMGPEITDQMVVMVLLGGLGTVWGPALGATLLWLTNRYIWSEFGDTTVYLPILGLIIALVVLFLPNGLISLFPGGRRRGRGVLSRLVRKL</sequence>
<reference evidence="8" key="1">
    <citation type="journal article" date="2019" name="Int. J. Syst. Evol. Microbiol.">
        <title>The Global Catalogue of Microorganisms (GCM) 10K type strain sequencing project: providing services to taxonomists for standard genome sequencing and annotation.</title>
        <authorList>
            <consortium name="The Broad Institute Genomics Platform"/>
            <consortium name="The Broad Institute Genome Sequencing Center for Infectious Disease"/>
            <person name="Wu L."/>
            <person name="Ma J."/>
        </authorList>
    </citation>
    <scope>NUCLEOTIDE SEQUENCE [LARGE SCALE GENOMIC DNA]</scope>
    <source>
        <strain evidence="8">CECT 7698</strain>
    </source>
</reference>
<organism evidence="7 8">
    <name type="scientific">Litchfieldella rifensis</name>
    <dbReference type="NCBI Taxonomy" id="762643"/>
    <lineage>
        <taxon>Bacteria</taxon>
        <taxon>Pseudomonadati</taxon>
        <taxon>Pseudomonadota</taxon>
        <taxon>Gammaproteobacteria</taxon>
        <taxon>Oceanospirillales</taxon>
        <taxon>Halomonadaceae</taxon>
        <taxon>Litchfieldella</taxon>
    </lineage>
</organism>
<proteinExistence type="predicted"/>
<comment type="subcellular location">
    <subcellularLocation>
        <location evidence="1">Cell inner membrane</location>
        <topology evidence="1">Multi-pass membrane protein</topology>
    </subcellularLocation>
</comment>
<feature type="transmembrane region" description="Helical" evidence="6">
    <location>
        <begin position="38"/>
        <end position="56"/>
    </location>
</feature>
<feature type="transmembrane region" description="Helical" evidence="6">
    <location>
        <begin position="248"/>
        <end position="270"/>
    </location>
</feature>
<protein>
    <submittedName>
        <fullName evidence="7">Branched-chain amino acid ABC transporter permease</fullName>
    </submittedName>
</protein>
<keyword evidence="3 6" id="KW-0812">Transmembrane</keyword>
<keyword evidence="8" id="KW-1185">Reference proteome</keyword>
<keyword evidence="4 6" id="KW-1133">Transmembrane helix</keyword>
<keyword evidence="2" id="KW-1003">Cell membrane</keyword>
<feature type="transmembrane region" description="Helical" evidence="6">
    <location>
        <begin position="157"/>
        <end position="177"/>
    </location>
</feature>
<evidence type="ECO:0000256" key="4">
    <source>
        <dbReference type="ARBA" id="ARBA00022989"/>
    </source>
</evidence>
<evidence type="ECO:0000256" key="6">
    <source>
        <dbReference type="SAM" id="Phobius"/>
    </source>
</evidence>
<dbReference type="PANTHER" id="PTHR30482:SF10">
    <property type="entry name" value="HIGH-AFFINITY BRANCHED-CHAIN AMINO ACID TRANSPORT PROTEIN BRAE"/>
    <property type="match status" value="1"/>
</dbReference>
<dbReference type="PANTHER" id="PTHR30482">
    <property type="entry name" value="HIGH-AFFINITY BRANCHED-CHAIN AMINO ACID TRANSPORT SYSTEM PERMEASE"/>
    <property type="match status" value="1"/>
</dbReference>
<evidence type="ECO:0000256" key="1">
    <source>
        <dbReference type="ARBA" id="ARBA00004429"/>
    </source>
</evidence>